<sequence length="286" mass="32802">MQLTEKLVGNVERVLLKMIHDDVNINYPIVSAFYLEGGHYDPRYPITEFSIESLHKVLRIANNSIVQHKKKLKVVLGVLIDDLGLQCGAEVCDISIPLANVESIEPEKLPNELENVLAQYSIVKRDKLLLQGERNCKNRGLQALRKIIANSMHLYPELSIEETSGLKKIIFKNEQGQKITLAESKMKDIWTAKCPLIMAQHYKDTYQKISKLNPHTNAFHIIDFSETEDYNKVITGTEVGLKLFLQREQTNHSLVKISNVFLSDFDHENYVLKTMSNFEMDLSEIF</sequence>
<reference evidence="1 2" key="1">
    <citation type="submission" date="2021-10" db="EMBL/GenBank/DDBJ databases">
        <authorList>
            <person name="Chen M."/>
        </authorList>
    </citation>
    <scope>NUCLEOTIDE SEQUENCE [LARGE SCALE GENOMIC DNA]</scope>
    <source>
        <strain evidence="1 2">H3-26</strain>
    </source>
</reference>
<dbReference type="EMBL" id="JAJAWG010000012">
    <property type="protein sequence ID" value="MCB5197315.1"/>
    <property type="molecule type" value="Genomic_DNA"/>
</dbReference>
<evidence type="ECO:0000313" key="1">
    <source>
        <dbReference type="EMBL" id="MCB5197315.1"/>
    </source>
</evidence>
<proteinExistence type="predicted"/>
<comment type="caution">
    <text evidence="1">The sequence shown here is derived from an EMBL/GenBank/DDBJ whole genome shotgun (WGS) entry which is preliminary data.</text>
</comment>
<evidence type="ECO:0000313" key="2">
    <source>
        <dbReference type="Proteomes" id="UP001198034"/>
    </source>
</evidence>
<organism evidence="1 2">
    <name type="scientific">Deefgea salmonis</name>
    <dbReference type="NCBI Taxonomy" id="2875502"/>
    <lineage>
        <taxon>Bacteria</taxon>
        <taxon>Pseudomonadati</taxon>
        <taxon>Pseudomonadota</taxon>
        <taxon>Betaproteobacteria</taxon>
        <taxon>Neisseriales</taxon>
        <taxon>Chitinibacteraceae</taxon>
        <taxon>Deefgea</taxon>
    </lineage>
</organism>
<name>A0ABS8BNM1_9NEIS</name>
<dbReference type="RefSeq" id="WP_226765016.1">
    <property type="nucleotide sequence ID" value="NZ_JAJAWG010000012.1"/>
</dbReference>
<dbReference type="Proteomes" id="UP001198034">
    <property type="component" value="Unassembled WGS sequence"/>
</dbReference>
<accession>A0ABS8BNM1</accession>
<protein>
    <submittedName>
        <fullName evidence="1">Uncharacterized protein</fullName>
    </submittedName>
</protein>
<keyword evidence="2" id="KW-1185">Reference proteome</keyword>
<gene>
    <name evidence="1" type="ORF">LG219_13690</name>
</gene>